<feature type="transmembrane region" description="Helical" evidence="1">
    <location>
        <begin position="62"/>
        <end position="82"/>
    </location>
</feature>
<dbReference type="Proteomes" id="UP000761411">
    <property type="component" value="Unassembled WGS sequence"/>
</dbReference>
<dbReference type="AlphaFoldDB" id="A0A944CPA1"/>
<organism evidence="2 3">
    <name type="scientific">Mesobacillus boroniphilus</name>
    <dbReference type="NCBI Taxonomy" id="308892"/>
    <lineage>
        <taxon>Bacteria</taxon>
        <taxon>Bacillati</taxon>
        <taxon>Bacillota</taxon>
        <taxon>Bacilli</taxon>
        <taxon>Bacillales</taxon>
        <taxon>Bacillaceae</taxon>
        <taxon>Mesobacillus</taxon>
    </lineage>
</organism>
<keyword evidence="1" id="KW-1133">Transmembrane helix</keyword>
<name>A0A944CPA1_9BACI</name>
<keyword evidence="3" id="KW-1185">Reference proteome</keyword>
<evidence type="ECO:0000313" key="3">
    <source>
        <dbReference type="Proteomes" id="UP000761411"/>
    </source>
</evidence>
<sequence>MNSIIIKRLTNLGSFVVIAGLILIFLSDYFGTLIADSWIMAQGGSADASTYQFKVKVNTDKFIIPGSILFGIGVSTLVYTYYKLFNLNENS</sequence>
<comment type="caution">
    <text evidence="2">The sequence shown here is derived from an EMBL/GenBank/DDBJ whole genome shotgun (WGS) entry which is preliminary data.</text>
</comment>
<dbReference type="EMBL" id="QTKX01000003">
    <property type="protein sequence ID" value="MBS8266336.1"/>
    <property type="molecule type" value="Genomic_DNA"/>
</dbReference>
<evidence type="ECO:0000256" key="1">
    <source>
        <dbReference type="SAM" id="Phobius"/>
    </source>
</evidence>
<proteinExistence type="predicted"/>
<feature type="transmembrane region" description="Helical" evidence="1">
    <location>
        <begin position="12"/>
        <end position="30"/>
    </location>
</feature>
<accession>A0A944CPA1</accession>
<gene>
    <name evidence="2" type="ORF">DYI25_18090</name>
</gene>
<reference evidence="2 3" key="1">
    <citation type="journal article" date="2021" name="Microorganisms">
        <title>Bacterial Dimethylsulfoniopropionate Biosynthesis in the East China Sea.</title>
        <authorList>
            <person name="Liu J."/>
            <person name="Zhang Y."/>
            <person name="Liu J."/>
            <person name="Zhong H."/>
            <person name="Williams B.T."/>
            <person name="Zheng Y."/>
            <person name="Curson A.R.J."/>
            <person name="Sun C."/>
            <person name="Sun H."/>
            <person name="Song D."/>
            <person name="Wagner Mackenzie B."/>
            <person name="Bermejo Martinez A."/>
            <person name="Todd J.D."/>
            <person name="Zhang X.H."/>
        </authorList>
    </citation>
    <scope>NUCLEOTIDE SEQUENCE [LARGE SCALE GENOMIC DNA]</scope>
    <source>
        <strain evidence="2 3">ESS08</strain>
    </source>
</reference>
<evidence type="ECO:0000313" key="2">
    <source>
        <dbReference type="EMBL" id="MBS8266336.1"/>
    </source>
</evidence>
<keyword evidence="1" id="KW-0472">Membrane</keyword>
<keyword evidence="1" id="KW-0812">Transmembrane</keyword>
<protein>
    <submittedName>
        <fullName evidence="2">Uncharacterized protein</fullName>
    </submittedName>
</protein>
<dbReference type="RefSeq" id="WP_213371564.1">
    <property type="nucleotide sequence ID" value="NZ_QTKX01000003.1"/>
</dbReference>